<evidence type="ECO:0000313" key="1">
    <source>
        <dbReference type="EMBL" id="KWV88542.1"/>
    </source>
</evidence>
<evidence type="ECO:0000313" key="2">
    <source>
        <dbReference type="Proteomes" id="UP000061348"/>
    </source>
</evidence>
<dbReference type="AlphaFoldDB" id="A0A125QIS0"/>
<accession>A0A125QIS0</accession>
<proteinExistence type="predicted"/>
<gene>
    <name evidence="1" type="ORF">PFLmoz3_01437</name>
</gene>
<sequence length="86" mass="9429">MPSRNSGPIKPPPTLCATFHTDTTPPRSFCDHQCTMVRPLGGQPMPWAQPLMNSKMNIMVTLDVAQGAKPKMNITPAETSRPKGRK</sequence>
<name>A0A125QIS0_PSEFL</name>
<reference evidence="1 2" key="1">
    <citation type="submission" date="2015-05" db="EMBL/GenBank/DDBJ databases">
        <title>A genomic and transcriptomic approach to investigate the blue pigment phenotype in Pseudomonas fluorescens.</title>
        <authorList>
            <person name="Andreani N.A."/>
            <person name="Cardazzo B."/>
        </authorList>
    </citation>
    <scope>NUCLEOTIDE SEQUENCE [LARGE SCALE GENOMIC DNA]</scope>
    <source>
        <strain evidence="1 2">Ps_22</strain>
    </source>
</reference>
<protein>
    <submittedName>
        <fullName evidence="1">Uncharacterized protein</fullName>
    </submittedName>
</protein>
<dbReference type="Proteomes" id="UP000061348">
    <property type="component" value="Unassembled WGS sequence"/>
</dbReference>
<comment type="caution">
    <text evidence="1">The sequence shown here is derived from an EMBL/GenBank/DDBJ whole genome shotgun (WGS) entry which is preliminary data.</text>
</comment>
<dbReference type="EMBL" id="LCYA01000052">
    <property type="protein sequence ID" value="KWV88542.1"/>
    <property type="molecule type" value="Genomic_DNA"/>
</dbReference>
<organism evidence="1 2">
    <name type="scientific">Pseudomonas fluorescens</name>
    <dbReference type="NCBI Taxonomy" id="294"/>
    <lineage>
        <taxon>Bacteria</taxon>
        <taxon>Pseudomonadati</taxon>
        <taxon>Pseudomonadota</taxon>
        <taxon>Gammaproteobacteria</taxon>
        <taxon>Pseudomonadales</taxon>
        <taxon>Pseudomonadaceae</taxon>
        <taxon>Pseudomonas</taxon>
    </lineage>
</organism>